<feature type="transmembrane region" description="Helical" evidence="11">
    <location>
        <begin position="6"/>
        <end position="25"/>
    </location>
</feature>
<evidence type="ECO:0000256" key="10">
    <source>
        <dbReference type="ARBA" id="ARBA00023136"/>
    </source>
</evidence>
<sequence length="334" mass="36655">MVTAIVAIIVFGILVFIHELGHFTVAKLVGIKVHEFALGMGPKLIYTTKGDTLYSIRLLPLGGYVKMEGEDEKSEDERSFNKKPVLARIAVIFAGPFMNFILAIVLFLTFFYFVGSPTTIISKVQDQSPAQVAGIEAGDSIYAINGQKIHTWEEVTERISKSEGSPMEITIIRDGEHLEKTVIPMQDETSNRILIGITTTMKKSLSSAGENALFAIKSIVRGILEFLRNLVGRKVNTGEVMGPVGIINLVGEVSRTGLLDIVSLTAVLSVNLGLMNLLPIPALDGSRILFLIIEMLRGKPVDQDKEGMIHLIGFGILMTFMVFITFQDIQKLFG</sequence>
<keyword evidence="5 11" id="KW-0812">Transmembrane</keyword>
<evidence type="ECO:0000256" key="11">
    <source>
        <dbReference type="RuleBase" id="RU362031"/>
    </source>
</evidence>
<evidence type="ECO:0000256" key="6">
    <source>
        <dbReference type="ARBA" id="ARBA00022801"/>
    </source>
</evidence>
<dbReference type="OrthoDB" id="9782003at2"/>
<keyword evidence="8 11" id="KW-1133">Transmembrane helix</keyword>
<evidence type="ECO:0000256" key="5">
    <source>
        <dbReference type="ARBA" id="ARBA00022692"/>
    </source>
</evidence>
<dbReference type="EC" id="3.4.24.-" evidence="11"/>
<dbReference type="PANTHER" id="PTHR42837">
    <property type="entry name" value="REGULATOR OF SIGMA-E PROTEASE RSEP"/>
    <property type="match status" value="1"/>
</dbReference>
<name>A8MHH6_ALKOO</name>
<feature type="domain" description="PDZ" evidence="12">
    <location>
        <begin position="109"/>
        <end position="175"/>
    </location>
</feature>
<dbReference type="Pfam" id="PF02163">
    <property type="entry name" value="Peptidase_M50"/>
    <property type="match status" value="1"/>
</dbReference>
<evidence type="ECO:0000256" key="4">
    <source>
        <dbReference type="ARBA" id="ARBA00022670"/>
    </source>
</evidence>
<dbReference type="InterPro" id="IPR041489">
    <property type="entry name" value="PDZ_6"/>
</dbReference>
<evidence type="ECO:0000313" key="14">
    <source>
        <dbReference type="Proteomes" id="UP000000269"/>
    </source>
</evidence>
<dbReference type="InterPro" id="IPR008915">
    <property type="entry name" value="Peptidase_M50"/>
</dbReference>
<keyword evidence="10 11" id="KW-0472">Membrane</keyword>
<proteinExistence type="inferred from homology"/>
<evidence type="ECO:0000256" key="8">
    <source>
        <dbReference type="ARBA" id="ARBA00022989"/>
    </source>
</evidence>
<dbReference type="InterPro" id="IPR004387">
    <property type="entry name" value="Pept_M50_Zn"/>
</dbReference>
<dbReference type="NCBIfam" id="TIGR00054">
    <property type="entry name" value="RIP metalloprotease RseP"/>
    <property type="match status" value="1"/>
</dbReference>
<dbReference type="PANTHER" id="PTHR42837:SF2">
    <property type="entry name" value="MEMBRANE METALLOPROTEASE ARASP2, CHLOROPLASTIC-RELATED"/>
    <property type="match status" value="1"/>
</dbReference>
<reference evidence="14" key="1">
    <citation type="submission" date="2007-10" db="EMBL/GenBank/DDBJ databases">
        <title>Complete genome of Alkaliphilus oremlandii OhILAs.</title>
        <authorList>
            <person name="Copeland A."/>
            <person name="Lucas S."/>
            <person name="Lapidus A."/>
            <person name="Barry K."/>
            <person name="Detter J.C."/>
            <person name="Glavina del Rio T."/>
            <person name="Hammon N."/>
            <person name="Israni S."/>
            <person name="Dalin E."/>
            <person name="Tice H."/>
            <person name="Pitluck S."/>
            <person name="Chain P."/>
            <person name="Malfatti S."/>
            <person name="Shin M."/>
            <person name="Vergez L."/>
            <person name="Schmutz J."/>
            <person name="Larimer F."/>
            <person name="Land M."/>
            <person name="Hauser L."/>
            <person name="Kyrpides N."/>
            <person name="Mikhailova N."/>
            <person name="Stolz J.F."/>
            <person name="Dawson A."/>
            <person name="Fisher E."/>
            <person name="Crable B."/>
            <person name="Perera E."/>
            <person name="Lisak J."/>
            <person name="Ranganathan M."/>
            <person name="Basu P."/>
            <person name="Richardson P."/>
        </authorList>
    </citation>
    <scope>NUCLEOTIDE SEQUENCE [LARGE SCALE GENOMIC DNA]</scope>
    <source>
        <strain evidence="14">OhILAs</strain>
    </source>
</reference>
<gene>
    <name evidence="13" type="ordered locus">Clos_1520</name>
</gene>
<dbReference type="eggNOG" id="COG0750">
    <property type="taxonomic scope" value="Bacteria"/>
</dbReference>
<accession>A8MHH6</accession>
<dbReference type="Proteomes" id="UP000000269">
    <property type="component" value="Chromosome"/>
</dbReference>
<comment type="subcellular location">
    <subcellularLocation>
        <location evidence="2">Membrane</location>
        <topology evidence="2">Multi-pass membrane protein</topology>
    </subcellularLocation>
</comment>
<evidence type="ECO:0000256" key="3">
    <source>
        <dbReference type="ARBA" id="ARBA00007931"/>
    </source>
</evidence>
<evidence type="ECO:0000313" key="13">
    <source>
        <dbReference type="EMBL" id="ABW19063.1"/>
    </source>
</evidence>
<evidence type="ECO:0000256" key="7">
    <source>
        <dbReference type="ARBA" id="ARBA00022833"/>
    </source>
</evidence>
<dbReference type="InterPro" id="IPR036034">
    <property type="entry name" value="PDZ_sf"/>
</dbReference>
<evidence type="ECO:0000259" key="12">
    <source>
        <dbReference type="SMART" id="SM00228"/>
    </source>
</evidence>
<dbReference type="CDD" id="cd23081">
    <property type="entry name" value="cpPDZ_EcRseP-like"/>
    <property type="match status" value="1"/>
</dbReference>
<keyword evidence="7 11" id="KW-0862">Zinc</keyword>
<dbReference type="GO" id="GO:0006508">
    <property type="term" value="P:proteolysis"/>
    <property type="evidence" value="ECO:0007669"/>
    <property type="project" value="UniProtKB-KW"/>
</dbReference>
<feature type="transmembrane region" description="Helical" evidence="11">
    <location>
        <begin position="85"/>
        <end position="114"/>
    </location>
</feature>
<dbReference type="InterPro" id="IPR001478">
    <property type="entry name" value="PDZ"/>
</dbReference>
<keyword evidence="6 11" id="KW-0378">Hydrolase</keyword>
<evidence type="ECO:0000256" key="9">
    <source>
        <dbReference type="ARBA" id="ARBA00023049"/>
    </source>
</evidence>
<dbReference type="HOGENOM" id="CLU_025778_1_3_9"/>
<comment type="cofactor">
    <cofactor evidence="1 11">
        <name>Zn(2+)</name>
        <dbReference type="ChEBI" id="CHEBI:29105"/>
    </cofactor>
</comment>
<dbReference type="Gene3D" id="2.30.42.10">
    <property type="match status" value="1"/>
</dbReference>
<dbReference type="AlphaFoldDB" id="A8MHH6"/>
<dbReference type="GO" id="GO:0046872">
    <property type="term" value="F:metal ion binding"/>
    <property type="evidence" value="ECO:0007669"/>
    <property type="project" value="UniProtKB-KW"/>
</dbReference>
<dbReference type="GO" id="GO:0016020">
    <property type="term" value="C:membrane"/>
    <property type="evidence" value="ECO:0007669"/>
    <property type="project" value="UniProtKB-SubCell"/>
</dbReference>
<feature type="transmembrane region" description="Helical" evidence="11">
    <location>
        <begin position="307"/>
        <end position="326"/>
    </location>
</feature>
<keyword evidence="4 13" id="KW-0645">Protease</keyword>
<dbReference type="RefSeq" id="WP_012159375.1">
    <property type="nucleotide sequence ID" value="NC_009922.1"/>
</dbReference>
<organism evidence="13 14">
    <name type="scientific">Alkaliphilus oremlandii (strain OhILAs)</name>
    <name type="common">Clostridium oremlandii (strain OhILAs)</name>
    <dbReference type="NCBI Taxonomy" id="350688"/>
    <lineage>
        <taxon>Bacteria</taxon>
        <taxon>Bacillati</taxon>
        <taxon>Bacillota</taxon>
        <taxon>Clostridia</taxon>
        <taxon>Peptostreptococcales</taxon>
        <taxon>Natronincolaceae</taxon>
        <taxon>Alkaliphilus</taxon>
    </lineage>
</organism>
<dbReference type="EMBL" id="CP000853">
    <property type="protein sequence ID" value="ABW19063.1"/>
    <property type="molecule type" value="Genomic_DNA"/>
</dbReference>
<dbReference type="SMART" id="SM00228">
    <property type="entry name" value="PDZ"/>
    <property type="match status" value="1"/>
</dbReference>
<dbReference type="SUPFAM" id="SSF50156">
    <property type="entry name" value="PDZ domain-like"/>
    <property type="match status" value="1"/>
</dbReference>
<dbReference type="CDD" id="cd06163">
    <property type="entry name" value="S2P-M50_PDZ_RseP-like"/>
    <property type="match status" value="1"/>
</dbReference>
<dbReference type="Pfam" id="PF17820">
    <property type="entry name" value="PDZ_6"/>
    <property type="match status" value="1"/>
</dbReference>
<evidence type="ECO:0000256" key="2">
    <source>
        <dbReference type="ARBA" id="ARBA00004141"/>
    </source>
</evidence>
<comment type="similarity">
    <text evidence="3 11">Belongs to the peptidase M50B family.</text>
</comment>
<keyword evidence="11" id="KW-0479">Metal-binding</keyword>
<keyword evidence="9 11" id="KW-0482">Metalloprotease</keyword>
<keyword evidence="14" id="KW-1185">Reference proteome</keyword>
<dbReference type="GO" id="GO:0004222">
    <property type="term" value="F:metalloendopeptidase activity"/>
    <property type="evidence" value="ECO:0007669"/>
    <property type="project" value="InterPro"/>
</dbReference>
<dbReference type="STRING" id="350688.Clos_1520"/>
<evidence type="ECO:0000256" key="1">
    <source>
        <dbReference type="ARBA" id="ARBA00001947"/>
    </source>
</evidence>
<protein>
    <recommendedName>
        <fullName evidence="11">Zinc metalloprotease</fullName>
        <ecNumber evidence="11">3.4.24.-</ecNumber>
    </recommendedName>
</protein>
<dbReference type="KEGG" id="aoe:Clos_1520"/>